<protein>
    <recommendedName>
        <fullName evidence="3">Methyltransferase</fullName>
    </recommendedName>
</protein>
<evidence type="ECO:0008006" key="3">
    <source>
        <dbReference type="Google" id="ProtNLM"/>
    </source>
</evidence>
<name>A0A3M6B7R6_PSEYM</name>
<reference evidence="1 2" key="1">
    <citation type="submission" date="2018-08" db="EMBL/GenBank/DDBJ databases">
        <title>Recombination of ecologically and evolutionarily significant loci maintains genetic cohesion in the Pseudomonas syringae species complex.</title>
        <authorList>
            <person name="Dillon M."/>
            <person name="Thakur S."/>
            <person name="Almeida R.N.D."/>
            <person name="Weir B.S."/>
            <person name="Guttman D.S."/>
        </authorList>
    </citation>
    <scope>NUCLEOTIDE SEQUENCE [LARGE SCALE GENOMIC DNA]</scope>
    <source>
        <strain evidence="1 2">ICMP 11281</strain>
    </source>
</reference>
<dbReference type="InterPro" id="IPR029063">
    <property type="entry name" value="SAM-dependent_MTases_sf"/>
</dbReference>
<organism evidence="1 2">
    <name type="scientific">Pseudomonas syringae pv. maculicola</name>
    <dbReference type="NCBI Taxonomy" id="59511"/>
    <lineage>
        <taxon>Bacteria</taxon>
        <taxon>Pseudomonadati</taxon>
        <taxon>Pseudomonadota</taxon>
        <taxon>Gammaproteobacteria</taxon>
        <taxon>Pseudomonadales</taxon>
        <taxon>Pseudomonadaceae</taxon>
        <taxon>Pseudomonas</taxon>
    </lineage>
</organism>
<dbReference type="Proteomes" id="UP000271631">
    <property type="component" value="Unassembled WGS sequence"/>
</dbReference>
<dbReference type="SUPFAM" id="SSF53335">
    <property type="entry name" value="S-adenosyl-L-methionine-dependent methyltransferases"/>
    <property type="match status" value="1"/>
</dbReference>
<dbReference type="RefSeq" id="WP_122366112.1">
    <property type="nucleotide sequence ID" value="NZ_RBUQ01000364.1"/>
</dbReference>
<evidence type="ECO:0000313" key="1">
    <source>
        <dbReference type="EMBL" id="RMV27569.1"/>
    </source>
</evidence>
<proteinExistence type="predicted"/>
<dbReference type="EMBL" id="RBUQ01000364">
    <property type="protein sequence ID" value="RMV27569.1"/>
    <property type="molecule type" value="Genomic_DNA"/>
</dbReference>
<gene>
    <name evidence="1" type="ORF">ALP13_200122</name>
</gene>
<dbReference type="AlphaFoldDB" id="A0A3M6B7R6"/>
<evidence type="ECO:0000313" key="2">
    <source>
        <dbReference type="Proteomes" id="UP000271631"/>
    </source>
</evidence>
<comment type="caution">
    <text evidence="1">The sequence shown here is derived from an EMBL/GenBank/DDBJ whole genome shotgun (WGS) entry which is preliminary data.</text>
</comment>
<sequence length="157" mass="18162">MTTDAKILDPCCGSRMFWFDKANQQVLFGDIRDEEHLLCDGRVLKVEPNVIMDFRSLPFEDCAFKLVVFDPPHLTRAGQDSWMRAKYGVLTSDWRDDISKGFAECFRVLATDGVLIFKWAETQVLVSELLALTDQKPLFGHKSGKREKTHWITFMKR</sequence>
<dbReference type="Gene3D" id="3.40.50.150">
    <property type="entry name" value="Vaccinia Virus protein VP39"/>
    <property type="match status" value="1"/>
</dbReference>
<accession>A0A3M6B7R6</accession>